<proteinExistence type="predicted"/>
<dbReference type="RefSeq" id="WP_189496542.1">
    <property type="nucleotide sequence ID" value="NZ_BMZT01000005.1"/>
</dbReference>
<keyword evidence="1" id="KW-0472">Membrane</keyword>
<sequence>MIRPDLDHRRARPPRRRLAAGAMTAAAWAVYAWLWAPVVTALAWLAGIRTAWLRLYLDENGADLFLLLSLPLIALGCAAVLIGWAEYNRMRFAREDRRRRRAAIDEAAVRRALRASDALAHRLQQGRIVQVALDDDAFPLAACSGD</sequence>
<reference evidence="2 3" key="1">
    <citation type="submission" date="2024-09" db="EMBL/GenBank/DDBJ databases">
        <authorList>
            <person name="Sun Q."/>
            <person name="Mori K."/>
        </authorList>
    </citation>
    <scope>NUCLEOTIDE SEQUENCE [LARGE SCALE GENOMIC DNA]</scope>
    <source>
        <strain evidence="2 3">KCTC 52403</strain>
    </source>
</reference>
<keyword evidence="3" id="KW-1185">Reference proteome</keyword>
<dbReference type="InterPro" id="IPR023829">
    <property type="entry name" value="PGA_PgaD"/>
</dbReference>
<accession>A0ABV6SVT9</accession>
<organism evidence="2 3">
    <name type="scientific">Luteimonas padinae</name>
    <dbReference type="NCBI Taxonomy" id="1714359"/>
    <lineage>
        <taxon>Bacteria</taxon>
        <taxon>Pseudomonadati</taxon>
        <taxon>Pseudomonadota</taxon>
        <taxon>Gammaproteobacteria</taxon>
        <taxon>Lysobacterales</taxon>
        <taxon>Lysobacteraceae</taxon>
        <taxon>Luteimonas</taxon>
    </lineage>
</organism>
<keyword evidence="1" id="KW-0812">Transmembrane</keyword>
<comment type="caution">
    <text evidence="2">The sequence shown here is derived from an EMBL/GenBank/DDBJ whole genome shotgun (WGS) entry which is preliminary data.</text>
</comment>
<dbReference type="Proteomes" id="UP001589898">
    <property type="component" value="Unassembled WGS sequence"/>
</dbReference>
<dbReference type="Pfam" id="PF13994">
    <property type="entry name" value="PgaD"/>
    <property type="match status" value="1"/>
</dbReference>
<dbReference type="EMBL" id="JBHLTF010000009">
    <property type="protein sequence ID" value="MFC0717027.1"/>
    <property type="molecule type" value="Genomic_DNA"/>
</dbReference>
<name>A0ABV6SVT9_9GAMM</name>
<evidence type="ECO:0000313" key="2">
    <source>
        <dbReference type="EMBL" id="MFC0717027.1"/>
    </source>
</evidence>
<evidence type="ECO:0000256" key="1">
    <source>
        <dbReference type="SAM" id="Phobius"/>
    </source>
</evidence>
<dbReference type="NCBIfam" id="TIGR03940">
    <property type="entry name" value="PGA_PgaD"/>
    <property type="match status" value="1"/>
</dbReference>
<protein>
    <submittedName>
        <fullName evidence="2">Poly-beta-1,6-N-acetyl-D-glucosamine biosynthesis protein PgaD</fullName>
    </submittedName>
</protein>
<gene>
    <name evidence="2" type="primary">pgaD</name>
    <name evidence="2" type="ORF">ACFFFU_04550</name>
</gene>
<keyword evidence="1" id="KW-1133">Transmembrane helix</keyword>
<feature type="transmembrane region" description="Helical" evidence="1">
    <location>
        <begin position="21"/>
        <end position="44"/>
    </location>
</feature>
<evidence type="ECO:0000313" key="3">
    <source>
        <dbReference type="Proteomes" id="UP001589898"/>
    </source>
</evidence>
<feature type="transmembrane region" description="Helical" evidence="1">
    <location>
        <begin position="64"/>
        <end position="85"/>
    </location>
</feature>